<reference evidence="1" key="1">
    <citation type="submission" date="2020-08" db="EMBL/GenBank/DDBJ databases">
        <title>Plant Genome Project.</title>
        <authorList>
            <person name="Zhang R.-G."/>
        </authorList>
    </citation>
    <scope>NUCLEOTIDE SEQUENCE</scope>
    <source>
        <strain evidence="1">WSP0</strain>
        <tissue evidence="1">Leaf</tissue>
    </source>
</reference>
<evidence type="ECO:0000313" key="1">
    <source>
        <dbReference type="EMBL" id="KAG5520443.1"/>
    </source>
</evidence>
<organism evidence="1 2">
    <name type="scientific">Rhododendron griersonianum</name>
    <dbReference type="NCBI Taxonomy" id="479676"/>
    <lineage>
        <taxon>Eukaryota</taxon>
        <taxon>Viridiplantae</taxon>
        <taxon>Streptophyta</taxon>
        <taxon>Embryophyta</taxon>
        <taxon>Tracheophyta</taxon>
        <taxon>Spermatophyta</taxon>
        <taxon>Magnoliopsida</taxon>
        <taxon>eudicotyledons</taxon>
        <taxon>Gunneridae</taxon>
        <taxon>Pentapetalae</taxon>
        <taxon>asterids</taxon>
        <taxon>Ericales</taxon>
        <taxon>Ericaceae</taxon>
        <taxon>Ericoideae</taxon>
        <taxon>Rhodoreae</taxon>
        <taxon>Rhododendron</taxon>
    </lineage>
</organism>
<evidence type="ECO:0000313" key="2">
    <source>
        <dbReference type="Proteomes" id="UP000823749"/>
    </source>
</evidence>
<keyword evidence="2" id="KW-1185">Reference proteome</keyword>
<dbReference type="AlphaFoldDB" id="A0AAV6HW23"/>
<dbReference type="EMBL" id="JACTNZ010000012">
    <property type="protein sequence ID" value="KAG5520443.1"/>
    <property type="molecule type" value="Genomic_DNA"/>
</dbReference>
<accession>A0AAV6HW23</accession>
<gene>
    <name evidence="1" type="ORF">RHGRI_033134</name>
</gene>
<dbReference type="Proteomes" id="UP000823749">
    <property type="component" value="Chromosome 12"/>
</dbReference>
<name>A0AAV6HW23_9ERIC</name>
<comment type="caution">
    <text evidence="1">The sequence shown here is derived from an EMBL/GenBank/DDBJ whole genome shotgun (WGS) entry which is preliminary data.</text>
</comment>
<protein>
    <submittedName>
        <fullName evidence="1">Uncharacterized protein</fullName>
    </submittedName>
</protein>
<sequence>MEYSRLIVLDGVDSLNGTGNGALKVHEASFESDKELWTGLWDHGLISAANTEGCRGFSYDKCGVSTSGSDEFEGCKSLWDAVQNDPLLWRSIQKDRPLSDKITDEALLQLSSRAQDTLQSMFESSKFLEDHRQRIERCG</sequence>
<proteinExistence type="predicted"/>